<dbReference type="InterPro" id="IPR001680">
    <property type="entry name" value="WD40_rpt"/>
</dbReference>
<dbReference type="STRING" id="72664.V4KTF9"/>
<evidence type="ECO:0000256" key="2">
    <source>
        <dbReference type="ARBA" id="ARBA00022574"/>
    </source>
</evidence>
<keyword evidence="1" id="KW-0963">Cytoplasm</keyword>
<dbReference type="InterPro" id="IPR036322">
    <property type="entry name" value="WD40_repeat_dom_sf"/>
</dbReference>
<keyword evidence="2 4" id="KW-0853">WD repeat</keyword>
<dbReference type="GO" id="GO:0043130">
    <property type="term" value="F:ubiquitin binding"/>
    <property type="evidence" value="ECO:0007669"/>
    <property type="project" value="TreeGrafter"/>
</dbReference>
<dbReference type="SUPFAM" id="SSF50978">
    <property type="entry name" value="WD40 repeat-like"/>
    <property type="match status" value="1"/>
</dbReference>
<protein>
    <submittedName>
        <fullName evidence="6">Uncharacterized protein</fullName>
    </submittedName>
</protein>
<dbReference type="KEGG" id="eus:EUTSA_v10022457mg"/>
<dbReference type="EMBL" id="KI517727">
    <property type="protein sequence ID" value="ESQ33317.1"/>
    <property type="molecule type" value="Genomic_DNA"/>
</dbReference>
<dbReference type="Gene3D" id="2.130.10.10">
    <property type="entry name" value="YVTN repeat-like/Quinoprotein amine dehydrogenase"/>
    <property type="match status" value="1"/>
</dbReference>
<keyword evidence="3" id="KW-0677">Repeat</keyword>
<dbReference type="PROSITE" id="PS50082">
    <property type="entry name" value="WD_REPEATS_2"/>
    <property type="match status" value="2"/>
</dbReference>
<feature type="repeat" description="WD" evidence="4">
    <location>
        <begin position="58"/>
        <end position="81"/>
    </location>
</feature>
<dbReference type="EMBL" id="KI517881">
    <property type="protein sequence ID" value="ESQ29302.1"/>
    <property type="molecule type" value="Genomic_DNA"/>
</dbReference>
<dbReference type="Proteomes" id="UP000030689">
    <property type="component" value="Unassembled WGS sequence"/>
</dbReference>
<dbReference type="Gramene" id="ESQ33317">
    <property type="protein sequence ID" value="ESQ33317"/>
    <property type="gene ID" value="EUTSA_v10022457mg"/>
</dbReference>
<name>V4KTF9_EUTSA</name>
<dbReference type="GO" id="GO:0010992">
    <property type="term" value="P:ubiquitin recycling"/>
    <property type="evidence" value="ECO:0007669"/>
    <property type="project" value="TreeGrafter"/>
</dbReference>
<keyword evidence="7" id="KW-1185">Reference proteome</keyword>
<dbReference type="eggNOG" id="KOG0266">
    <property type="taxonomic scope" value="Eukaryota"/>
</dbReference>
<sequence>MIFWSATKYAIIHRYEGQASGISDLACSSNSHYTCFASNDRTLQIWDARALYDCLNVLRGHTNFVLYINFNPPSNLIVSGS</sequence>
<accession>V4KTF9</accession>
<reference evidence="6 7" key="1">
    <citation type="journal article" date="2013" name="Front. Plant Sci.">
        <title>The Reference Genome of the Halophytic Plant Eutrema salsugineum.</title>
        <authorList>
            <person name="Yang R."/>
            <person name="Jarvis D.E."/>
            <person name="Chen H."/>
            <person name="Beilstein M.A."/>
            <person name="Grimwood J."/>
            <person name="Jenkins J."/>
            <person name="Shu S."/>
            <person name="Prochnik S."/>
            <person name="Xin M."/>
            <person name="Ma C."/>
            <person name="Schmutz J."/>
            <person name="Wing R.A."/>
            <person name="Mitchell-Olds T."/>
            <person name="Schumaker K.S."/>
            <person name="Wang X."/>
        </authorList>
    </citation>
    <scope>NUCLEOTIDE SEQUENCE [LARGE SCALE GENOMIC DNA]</scope>
</reference>
<evidence type="ECO:0000256" key="3">
    <source>
        <dbReference type="ARBA" id="ARBA00022737"/>
    </source>
</evidence>
<organism evidence="6 7">
    <name type="scientific">Eutrema salsugineum</name>
    <name type="common">Saltwater cress</name>
    <name type="synonym">Sisymbrium salsugineum</name>
    <dbReference type="NCBI Taxonomy" id="72664"/>
    <lineage>
        <taxon>Eukaryota</taxon>
        <taxon>Viridiplantae</taxon>
        <taxon>Streptophyta</taxon>
        <taxon>Embryophyta</taxon>
        <taxon>Tracheophyta</taxon>
        <taxon>Spermatophyta</taxon>
        <taxon>Magnoliopsida</taxon>
        <taxon>eudicotyledons</taxon>
        <taxon>Gunneridae</taxon>
        <taxon>Pentapetalae</taxon>
        <taxon>rosids</taxon>
        <taxon>malvids</taxon>
        <taxon>Brassicales</taxon>
        <taxon>Brassicaceae</taxon>
        <taxon>Eutremeae</taxon>
        <taxon>Eutrema</taxon>
    </lineage>
</organism>
<feature type="repeat" description="WD" evidence="4">
    <location>
        <begin position="15"/>
        <end position="47"/>
    </location>
</feature>
<feature type="non-terminal residue" evidence="6">
    <location>
        <position position="81"/>
    </location>
</feature>
<evidence type="ECO:0000313" key="5">
    <source>
        <dbReference type="EMBL" id="ESQ29302.1"/>
    </source>
</evidence>
<evidence type="ECO:0000313" key="7">
    <source>
        <dbReference type="Proteomes" id="UP000030689"/>
    </source>
</evidence>
<evidence type="ECO:0000313" key="6">
    <source>
        <dbReference type="EMBL" id="ESQ33317.1"/>
    </source>
</evidence>
<dbReference type="GO" id="GO:0005634">
    <property type="term" value="C:nucleus"/>
    <property type="evidence" value="ECO:0007669"/>
    <property type="project" value="TreeGrafter"/>
</dbReference>
<dbReference type="GO" id="GO:0005737">
    <property type="term" value="C:cytoplasm"/>
    <property type="evidence" value="ECO:0007669"/>
    <property type="project" value="TreeGrafter"/>
</dbReference>
<dbReference type="GO" id="GO:0043161">
    <property type="term" value="P:proteasome-mediated ubiquitin-dependent protein catabolic process"/>
    <property type="evidence" value="ECO:0007669"/>
    <property type="project" value="TreeGrafter"/>
</dbReference>
<dbReference type="PANTHER" id="PTHR19849:SF0">
    <property type="entry name" value="PHOSPHOLIPASE A-2-ACTIVATING PROTEIN"/>
    <property type="match status" value="1"/>
</dbReference>
<dbReference type="InterPro" id="IPR015943">
    <property type="entry name" value="WD40/YVTN_repeat-like_dom_sf"/>
</dbReference>
<dbReference type="OrthoDB" id="40902at2759"/>
<dbReference type="PROSITE" id="PS50294">
    <property type="entry name" value="WD_REPEATS_REGION"/>
    <property type="match status" value="1"/>
</dbReference>
<dbReference type="KEGG" id="eus:EUTSA_v10023908mg"/>
<dbReference type="Pfam" id="PF00400">
    <property type="entry name" value="WD40"/>
    <property type="match status" value="2"/>
</dbReference>
<dbReference type="PANTHER" id="PTHR19849">
    <property type="entry name" value="PHOSPHOLIPASE A-2-ACTIVATING PROTEIN"/>
    <property type="match status" value="1"/>
</dbReference>
<evidence type="ECO:0000256" key="1">
    <source>
        <dbReference type="ARBA" id="ARBA00022490"/>
    </source>
</evidence>
<gene>
    <name evidence="6" type="ORF">EUTSA_v10022457mg</name>
    <name evidence="5" type="ORF">EUTSA_v10023908mg</name>
</gene>
<dbReference type="SMART" id="SM00320">
    <property type="entry name" value="WD40"/>
    <property type="match status" value="2"/>
</dbReference>
<evidence type="ECO:0000256" key="4">
    <source>
        <dbReference type="PROSITE-ProRule" id="PRU00221"/>
    </source>
</evidence>
<proteinExistence type="predicted"/>
<dbReference type="Gramene" id="ESQ29302">
    <property type="protein sequence ID" value="ESQ29302"/>
    <property type="gene ID" value="EUTSA_v10023908mg"/>
</dbReference>
<dbReference type="AlphaFoldDB" id="V4KTF9"/>